<protein>
    <submittedName>
        <fullName evidence="1">Uncharacterized protein</fullName>
    </submittedName>
</protein>
<sequence>SLTNAKFSNSAAIPTSKLAGLATSATTDTTNATNITSGSLATARVNVGTIAGKILQVDGSGNMPALDGSQLTGVESFTKSASDPTISTNPSTGVGTEWVNTTSGEIYICTDATAGANVWTNVGAGTGDIAPISTSQGTQYGFLGGGYGSAAIGLNIQKFSLTSDADATDHGADLSTSKSYAGGHQNFFYGYTAGGQHPSTGVQINVIDKFPFASSTTASDVGDIAAGANDQFAAASSTTYGYMAGGVGSPVYDGTNQIAKFSFTSDGNSSDVGNLINQRYRSSGNSHIDGGYGYHSAGSRYSGSWAWDNTIQKYAFASDGNAVDVADLTIGRENPAGCDSTTYGYQAGGQNPPAVDRIEKHQFTTTNNSTDVGNLLGTLSYGAGVSSTTYGYFCGGYWGSPSNVIQKYSYSSDGNSTDVGDILSAMYECAGIHQ</sequence>
<reference evidence="1" key="1">
    <citation type="submission" date="2018-05" db="EMBL/GenBank/DDBJ databases">
        <authorList>
            <person name="Lanie J.A."/>
            <person name="Ng W.-L."/>
            <person name="Kazmierczak K.M."/>
            <person name="Andrzejewski T.M."/>
            <person name="Davidsen T.M."/>
            <person name="Wayne K.J."/>
            <person name="Tettelin H."/>
            <person name="Glass J.I."/>
            <person name="Rusch D."/>
            <person name="Podicherti R."/>
            <person name="Tsui H.-C.T."/>
            <person name="Winkler M.E."/>
        </authorList>
    </citation>
    <scope>NUCLEOTIDE SEQUENCE</scope>
</reference>
<dbReference type="EMBL" id="UINC01016959">
    <property type="protein sequence ID" value="SVA70208.1"/>
    <property type="molecule type" value="Genomic_DNA"/>
</dbReference>
<accession>A0A381XZP2</accession>
<organism evidence="1">
    <name type="scientific">marine metagenome</name>
    <dbReference type="NCBI Taxonomy" id="408172"/>
    <lineage>
        <taxon>unclassified sequences</taxon>
        <taxon>metagenomes</taxon>
        <taxon>ecological metagenomes</taxon>
    </lineage>
</organism>
<dbReference type="AlphaFoldDB" id="A0A381XZP2"/>
<evidence type="ECO:0000313" key="1">
    <source>
        <dbReference type="EMBL" id="SVA70208.1"/>
    </source>
</evidence>
<gene>
    <name evidence="1" type="ORF">METZ01_LOCUS123062</name>
</gene>
<name>A0A381XZP2_9ZZZZ</name>
<feature type="non-terminal residue" evidence="1">
    <location>
        <position position="1"/>
    </location>
</feature>
<proteinExistence type="predicted"/>